<dbReference type="CDD" id="cd07820">
    <property type="entry name" value="SRPBCC_3"/>
    <property type="match status" value="1"/>
</dbReference>
<dbReference type="Proteomes" id="UP000628840">
    <property type="component" value="Unassembled WGS sequence"/>
</dbReference>
<dbReference type="RefSeq" id="WP_188876360.1">
    <property type="nucleotide sequence ID" value="NZ_BMPF01000001.1"/>
</dbReference>
<accession>A0A830EXU4</accession>
<proteinExistence type="predicted"/>
<dbReference type="Pfam" id="PF03364">
    <property type="entry name" value="Polyketide_cyc"/>
    <property type="match status" value="1"/>
</dbReference>
<dbReference type="AlphaFoldDB" id="A0A830EXU4"/>
<dbReference type="InterPro" id="IPR005031">
    <property type="entry name" value="COQ10_START"/>
</dbReference>
<evidence type="ECO:0000313" key="2">
    <source>
        <dbReference type="EMBL" id="GGL20864.1"/>
    </source>
</evidence>
<feature type="domain" description="Coenzyme Q-binding protein COQ10 START" evidence="1">
    <location>
        <begin position="10"/>
        <end position="135"/>
    </location>
</feature>
<dbReference type="OrthoDB" id="10357at2157"/>
<evidence type="ECO:0000259" key="1">
    <source>
        <dbReference type="Pfam" id="PF03364"/>
    </source>
</evidence>
<dbReference type="SUPFAM" id="SSF55961">
    <property type="entry name" value="Bet v1-like"/>
    <property type="match status" value="1"/>
</dbReference>
<organism evidence="2 3">
    <name type="scientific">Halarchaeum grantii</name>
    <dbReference type="NCBI Taxonomy" id="1193105"/>
    <lineage>
        <taxon>Archaea</taxon>
        <taxon>Methanobacteriati</taxon>
        <taxon>Methanobacteriota</taxon>
        <taxon>Stenosarchaea group</taxon>
        <taxon>Halobacteria</taxon>
        <taxon>Halobacteriales</taxon>
        <taxon>Halobacteriaceae</taxon>
    </lineage>
</organism>
<gene>
    <name evidence="2" type="ORF">GCM10009037_00200</name>
</gene>
<dbReference type="EMBL" id="BMPF01000001">
    <property type="protein sequence ID" value="GGL20864.1"/>
    <property type="molecule type" value="Genomic_DNA"/>
</dbReference>
<dbReference type="InterPro" id="IPR023393">
    <property type="entry name" value="START-like_dom_sf"/>
</dbReference>
<reference evidence="2 3" key="1">
    <citation type="journal article" date="2019" name="Int. J. Syst. Evol. Microbiol.">
        <title>The Global Catalogue of Microorganisms (GCM) 10K type strain sequencing project: providing services to taxonomists for standard genome sequencing and annotation.</title>
        <authorList>
            <consortium name="The Broad Institute Genomics Platform"/>
            <consortium name="The Broad Institute Genome Sequencing Center for Infectious Disease"/>
            <person name="Wu L."/>
            <person name="Ma J."/>
        </authorList>
    </citation>
    <scope>NUCLEOTIDE SEQUENCE [LARGE SCALE GENOMIC DNA]</scope>
    <source>
        <strain evidence="2 3">JCM 19585</strain>
    </source>
</reference>
<name>A0A830EXU4_9EURY</name>
<sequence>MATFEHESWVSAPLDAVWAFHDRADGLVALTPRWANLRVERIVGPDGEPDPDVLDVGSRLELSVRPFGVGPPQRTVSEITARERDGGTAYFRDAMVAGPFPEWEHTHLFYAEGGRTLCRDRIEYRTPTGPLSPVADEVAKAGFEAAFRYRHRALRRHVE</sequence>
<dbReference type="Gene3D" id="3.30.530.20">
    <property type="match status" value="1"/>
</dbReference>
<comment type="caution">
    <text evidence="2">The sequence shown here is derived from an EMBL/GenBank/DDBJ whole genome shotgun (WGS) entry which is preliminary data.</text>
</comment>
<evidence type="ECO:0000313" key="3">
    <source>
        <dbReference type="Proteomes" id="UP000628840"/>
    </source>
</evidence>
<protein>
    <submittedName>
        <fullName evidence="2">Cyclase</fullName>
    </submittedName>
</protein>
<keyword evidence="3" id="KW-1185">Reference proteome</keyword>